<sequence>MSGIHLNFQSFDSIFDFAPGVESAVAETHEPYAIAYLTYLGAKPFGHAQVHQKAQSDGSIKSEKVEAFSDKQFLYVCRTINGITRVFKFYAPTGLLLIEACRIAEEHYKMSTLDLH</sequence>
<proteinExistence type="predicted"/>
<evidence type="ECO:0000313" key="1">
    <source>
        <dbReference type="EMBL" id="MBG6291573.1"/>
    </source>
</evidence>
<comment type="caution">
    <text evidence="1">The sequence shown here is derived from an EMBL/GenBank/DDBJ whole genome shotgun (WGS) entry which is preliminary data.</text>
</comment>
<evidence type="ECO:0000313" key="2">
    <source>
        <dbReference type="Proteomes" id="UP000608450"/>
    </source>
</evidence>
<reference evidence="1 2" key="1">
    <citation type="submission" date="2020-11" db="EMBL/GenBank/DDBJ databases">
        <title>Enhanced detection system for hospital associated transmission using whole genome sequencing surveillance.</title>
        <authorList>
            <person name="Harrison L.H."/>
            <person name="Van Tyne D."/>
            <person name="Marsh J.W."/>
            <person name="Griffith M.P."/>
            <person name="Snyder D.J."/>
            <person name="Cooper V.S."/>
            <person name="Mustapha M."/>
        </authorList>
    </citation>
    <scope>NUCLEOTIDE SEQUENCE [LARGE SCALE GENOMIC DNA]</scope>
    <source>
        <strain evidence="1 2">PSA00705</strain>
    </source>
</reference>
<protein>
    <submittedName>
        <fullName evidence="1">Uncharacterized protein</fullName>
    </submittedName>
</protein>
<gene>
    <name evidence="1" type="ORF">I5I61_29305</name>
</gene>
<organism evidence="1 2">
    <name type="scientific">Pseudomonas nitroreducens</name>
    <dbReference type="NCBI Taxonomy" id="46680"/>
    <lineage>
        <taxon>Bacteria</taxon>
        <taxon>Pseudomonadati</taxon>
        <taxon>Pseudomonadota</taxon>
        <taxon>Gammaproteobacteria</taxon>
        <taxon>Pseudomonadales</taxon>
        <taxon>Pseudomonadaceae</taxon>
        <taxon>Pseudomonas</taxon>
    </lineage>
</organism>
<accession>A0ABS0KUE9</accession>
<name>A0ABS0KUE9_PSENT</name>
<dbReference type="Proteomes" id="UP000608450">
    <property type="component" value="Unassembled WGS sequence"/>
</dbReference>
<keyword evidence="2" id="KW-1185">Reference proteome</keyword>
<dbReference type="EMBL" id="JADTFC010000124">
    <property type="protein sequence ID" value="MBG6291573.1"/>
    <property type="molecule type" value="Genomic_DNA"/>
</dbReference>
<dbReference type="RefSeq" id="WP_034017812.1">
    <property type="nucleotide sequence ID" value="NZ_JADTFC010000124.1"/>
</dbReference>